<evidence type="ECO:0000313" key="1">
    <source>
        <dbReference type="EMBL" id="EMR09412.1"/>
    </source>
</evidence>
<gene>
    <name evidence="1" type="ORF">PNEG_02357</name>
</gene>
<organism evidence="1 2">
    <name type="scientific">Pneumocystis murina (strain B123)</name>
    <name type="common">Mouse pneumocystis pneumonia agent</name>
    <name type="synonym">Pneumocystis carinii f. sp. muris</name>
    <dbReference type="NCBI Taxonomy" id="1069680"/>
    <lineage>
        <taxon>Eukaryota</taxon>
        <taxon>Fungi</taxon>
        <taxon>Dikarya</taxon>
        <taxon>Ascomycota</taxon>
        <taxon>Taphrinomycotina</taxon>
        <taxon>Pneumocystomycetes</taxon>
        <taxon>Pneumocystaceae</taxon>
        <taxon>Pneumocystis</taxon>
    </lineage>
</organism>
<protein>
    <submittedName>
        <fullName evidence="1">Uncharacterized protein</fullName>
    </submittedName>
</protein>
<dbReference type="HOGENOM" id="CLU_379027_0_0_1"/>
<dbReference type="VEuPathDB" id="FungiDB:PNEG_02357"/>
<dbReference type="GeneID" id="19896050"/>
<dbReference type="AlphaFoldDB" id="M7NQ72"/>
<name>M7NQ72_PNEMU</name>
<dbReference type="EMBL" id="AFWA02000013">
    <property type="protein sequence ID" value="EMR09412.1"/>
    <property type="molecule type" value="Genomic_DNA"/>
</dbReference>
<evidence type="ECO:0000313" key="2">
    <source>
        <dbReference type="Proteomes" id="UP000011958"/>
    </source>
</evidence>
<dbReference type="OrthoDB" id="46189at2759"/>
<sequence length="731" mass="86562">MDPELPDYNDIFSNTSITKYKELEEKFGNYINKKNQEIFLLIKNNYFNIMSIADSIIKIEEDLKTINEQFIKIKGSFGTEKLFKSSIGLNIKFKIPIYDDKLIYVYTTKLLLCLPQLIRKLASNSEYLLAATLLYKINALNDELKMKKKYNLLNSIPIMESKEFLAKMIKKKICNIIPEKNTYIILSDLFSLNIILGRTSLDIEKMFWEIRLKDISDISYKVNMDPNNFYFLLKKILYTAIIGQCIFPKEFKNYIKTRLEIDSLLVSKYYHIYNESMHILQHYKLEESSFESDKLTQDNSNNIYIEWENEILKIVQHNGSYYLNEIKTMKSLVEQWNNILLFFEQTIISFNEKNTKLNTFISKLWQSTEIIFNKRISSILKFSINIVLELEEHVNNELKNIKIQNESFKSSLFKNNSEIWNGDIKLTINSRIDKPTIFIENFKNKLNKIQEKLEKDSSIISKRQKPINIILENLKSDTYKENNVSNFHLKLIKCIYNKLSKNIGKTISVFLRLNSDNNISNTDINIICYFIRIIKLVKFSYPLGIDLNFFCNYHLKKLYKTLSLYIFLHENIKRKLKTEINKLISAKKLNILWENNQISLPNHPSSQLITIIQDLGWYMTNIGIDIFDYDAMLIIHYCFIDIIYSILKNAFNPKSLNENEDYKENEESKDENNYLYCNVENFQLIHITITGQLQLYFDMKYLLALFGNVPYKNKLEKIDYIINVTILMSYL</sequence>
<keyword evidence="2" id="KW-1185">Reference proteome</keyword>
<proteinExistence type="predicted"/>
<accession>M7NQ72</accession>
<dbReference type="Proteomes" id="UP000011958">
    <property type="component" value="Unassembled WGS sequence"/>
</dbReference>
<dbReference type="RefSeq" id="XP_007874361.1">
    <property type="nucleotide sequence ID" value="XM_007876170.1"/>
</dbReference>
<reference evidence="2" key="1">
    <citation type="journal article" date="2016" name="Nat. Commun.">
        <title>Genome analysis of three Pneumocystis species reveals adaptation mechanisms to life exclusively in mammalian hosts.</title>
        <authorList>
            <person name="Ma L."/>
            <person name="Chen Z."/>
            <person name="Huang D.W."/>
            <person name="Kutty G."/>
            <person name="Ishihara M."/>
            <person name="Wang H."/>
            <person name="Abouelleil A."/>
            <person name="Bishop L."/>
            <person name="Davey E."/>
            <person name="Deng R."/>
            <person name="Deng X."/>
            <person name="Fan L."/>
            <person name="Fantoni G."/>
            <person name="Fitzgerald M."/>
            <person name="Gogineni E."/>
            <person name="Goldberg J.M."/>
            <person name="Handley G."/>
            <person name="Hu X."/>
            <person name="Huber C."/>
            <person name="Jiao X."/>
            <person name="Jones K."/>
            <person name="Levin J.Z."/>
            <person name="Liu Y."/>
            <person name="Macdonald P."/>
            <person name="Melnikov A."/>
            <person name="Raley C."/>
            <person name="Sassi M."/>
            <person name="Sherman B.T."/>
            <person name="Song X."/>
            <person name="Sykes S."/>
            <person name="Tran B."/>
            <person name="Walsh L."/>
            <person name="Xia Y."/>
            <person name="Yang J."/>
            <person name="Young S."/>
            <person name="Zeng Q."/>
            <person name="Zheng X."/>
            <person name="Stephens R."/>
            <person name="Nusbaum C."/>
            <person name="Birren B.W."/>
            <person name="Azadi P."/>
            <person name="Lempicki R.A."/>
            <person name="Cuomo C.A."/>
            <person name="Kovacs J.A."/>
        </authorList>
    </citation>
    <scope>NUCLEOTIDE SEQUENCE [LARGE SCALE GENOMIC DNA]</scope>
    <source>
        <strain evidence="2">B123</strain>
    </source>
</reference>
<comment type="caution">
    <text evidence="1">The sequence shown here is derived from an EMBL/GenBank/DDBJ whole genome shotgun (WGS) entry which is preliminary data.</text>
</comment>